<dbReference type="InterPro" id="IPR008207">
    <property type="entry name" value="Sig_transdc_His_kin_Hpt_dom"/>
</dbReference>
<evidence type="ECO:0000256" key="6">
    <source>
        <dbReference type="ARBA" id="ARBA00022679"/>
    </source>
</evidence>
<dbReference type="Pfam" id="PF01627">
    <property type="entry name" value="Hpt"/>
    <property type="match status" value="1"/>
</dbReference>
<feature type="domain" description="HPt" evidence="16">
    <location>
        <begin position="4"/>
        <end position="108"/>
    </location>
</feature>
<keyword evidence="9" id="KW-0067">ATP-binding</keyword>
<dbReference type="SMART" id="SM00073">
    <property type="entry name" value="HPT"/>
    <property type="match status" value="1"/>
</dbReference>
<evidence type="ECO:0000259" key="15">
    <source>
        <dbReference type="PROSITE" id="PS50851"/>
    </source>
</evidence>
<dbReference type="InterPro" id="IPR037006">
    <property type="entry name" value="CheA-like_homodim_sf"/>
</dbReference>
<dbReference type="EC" id="2.7.13.3" evidence="2"/>
<dbReference type="SUPFAM" id="SSF47226">
    <property type="entry name" value="Histidine-containing phosphotransfer domain, HPT domain"/>
    <property type="match status" value="1"/>
</dbReference>
<evidence type="ECO:0000256" key="12">
    <source>
        <dbReference type="PROSITE-ProRule" id="PRU00110"/>
    </source>
</evidence>
<keyword evidence="5 12" id="KW-0597">Phosphoprotein</keyword>
<proteinExistence type="predicted"/>
<evidence type="ECO:0000313" key="17">
    <source>
        <dbReference type="EMBL" id="MDP4302160.1"/>
    </source>
</evidence>
<evidence type="ECO:0000256" key="4">
    <source>
        <dbReference type="ARBA" id="ARBA00022500"/>
    </source>
</evidence>
<dbReference type="InterPro" id="IPR036061">
    <property type="entry name" value="CheW-like_dom_sf"/>
</dbReference>
<dbReference type="CDD" id="cd16916">
    <property type="entry name" value="HATPase_CheA-like"/>
    <property type="match status" value="1"/>
</dbReference>
<keyword evidence="8" id="KW-0418">Kinase</keyword>
<dbReference type="SUPFAM" id="SSF55874">
    <property type="entry name" value="ATPase domain of HSP90 chaperone/DNA topoisomerase II/histidine kinase"/>
    <property type="match status" value="1"/>
</dbReference>
<gene>
    <name evidence="17" type="ORF">Q8X39_16110</name>
</gene>
<dbReference type="Gene3D" id="3.30.565.10">
    <property type="entry name" value="Histidine kinase-like ATPase, C-terminal domain"/>
    <property type="match status" value="1"/>
</dbReference>
<dbReference type="RefSeq" id="WP_305750696.1">
    <property type="nucleotide sequence ID" value="NZ_JAUZEE010000009.1"/>
</dbReference>
<dbReference type="CDD" id="cd00088">
    <property type="entry name" value="HPT"/>
    <property type="match status" value="1"/>
</dbReference>
<dbReference type="PROSITE" id="PS50109">
    <property type="entry name" value="HIS_KIN"/>
    <property type="match status" value="1"/>
</dbReference>
<dbReference type="InterPro" id="IPR002545">
    <property type="entry name" value="CheW-lke_dom"/>
</dbReference>
<reference evidence="17 18" key="1">
    <citation type="submission" date="2023-08" db="EMBL/GenBank/DDBJ databases">
        <authorList>
            <person name="Roldan D.M."/>
            <person name="Menes R.J."/>
        </authorList>
    </citation>
    <scope>NUCLEOTIDE SEQUENCE [LARGE SCALE GENOMIC DNA]</scope>
    <source>
        <strain evidence="17 18">CCM 2812</strain>
    </source>
</reference>
<dbReference type="SMART" id="SM00260">
    <property type="entry name" value="CheW"/>
    <property type="match status" value="1"/>
</dbReference>
<evidence type="ECO:0000256" key="2">
    <source>
        <dbReference type="ARBA" id="ARBA00012438"/>
    </source>
</evidence>
<dbReference type="Pfam" id="PF01584">
    <property type="entry name" value="CheW"/>
    <property type="match status" value="1"/>
</dbReference>
<feature type="compositionally biased region" description="Basic and acidic residues" evidence="13">
    <location>
        <begin position="364"/>
        <end position="388"/>
    </location>
</feature>
<evidence type="ECO:0000256" key="10">
    <source>
        <dbReference type="ARBA" id="ARBA00023012"/>
    </source>
</evidence>
<dbReference type="Gene3D" id="2.30.30.40">
    <property type="entry name" value="SH3 Domains"/>
    <property type="match status" value="1"/>
</dbReference>
<comment type="caution">
    <text evidence="17">The sequence shown here is derived from an EMBL/GenBank/DDBJ whole genome shotgun (WGS) entry which is preliminary data.</text>
</comment>
<dbReference type="Pfam" id="PF02895">
    <property type="entry name" value="H-kinase_dim"/>
    <property type="match status" value="1"/>
</dbReference>
<dbReference type="InterPro" id="IPR003594">
    <property type="entry name" value="HATPase_dom"/>
</dbReference>
<dbReference type="PANTHER" id="PTHR43395:SF10">
    <property type="entry name" value="CHEMOTAXIS PROTEIN CHEA"/>
    <property type="match status" value="1"/>
</dbReference>
<dbReference type="InterPro" id="IPR036890">
    <property type="entry name" value="HATPase_C_sf"/>
</dbReference>
<keyword evidence="18" id="KW-1185">Reference proteome</keyword>
<dbReference type="EMBL" id="JAUZEE010000009">
    <property type="protein sequence ID" value="MDP4302160.1"/>
    <property type="molecule type" value="Genomic_DNA"/>
</dbReference>
<dbReference type="Gene3D" id="1.10.287.560">
    <property type="entry name" value="Histidine kinase CheA-like, homodimeric domain"/>
    <property type="match status" value="1"/>
</dbReference>
<keyword evidence="10" id="KW-0902">Two-component regulatory system</keyword>
<dbReference type="InterPro" id="IPR004358">
    <property type="entry name" value="Sig_transdc_His_kin-like_C"/>
</dbReference>
<dbReference type="GO" id="GO:0004673">
    <property type="term" value="F:protein histidine kinase activity"/>
    <property type="evidence" value="ECO:0007669"/>
    <property type="project" value="UniProtKB-EC"/>
</dbReference>
<evidence type="ECO:0000256" key="7">
    <source>
        <dbReference type="ARBA" id="ARBA00022741"/>
    </source>
</evidence>
<feature type="compositionally biased region" description="Basic and acidic residues" evidence="13">
    <location>
        <begin position="334"/>
        <end position="354"/>
    </location>
</feature>
<dbReference type="SUPFAM" id="SSF50341">
    <property type="entry name" value="CheW-like"/>
    <property type="match status" value="1"/>
</dbReference>
<evidence type="ECO:0000256" key="5">
    <source>
        <dbReference type="ARBA" id="ARBA00022553"/>
    </source>
</evidence>
<accession>A0ABT9G6X0</accession>
<evidence type="ECO:0000313" key="18">
    <source>
        <dbReference type="Proteomes" id="UP001235760"/>
    </source>
</evidence>
<dbReference type="Proteomes" id="UP001235760">
    <property type="component" value="Unassembled WGS sequence"/>
</dbReference>
<evidence type="ECO:0000259" key="14">
    <source>
        <dbReference type="PROSITE" id="PS50109"/>
    </source>
</evidence>
<keyword evidence="4" id="KW-0145">Chemotaxis</keyword>
<comment type="function">
    <text evidence="11">Involved in the transmission of sensory signals from the chemoreceptors to the flagellar motors. CheA is autophosphorylated; it can transfer its phosphate group to either CheB or CheY.</text>
</comment>
<dbReference type="PROSITE" id="PS50894">
    <property type="entry name" value="HPT"/>
    <property type="match status" value="1"/>
</dbReference>
<evidence type="ECO:0000256" key="11">
    <source>
        <dbReference type="ARBA" id="ARBA00035100"/>
    </source>
</evidence>
<dbReference type="Pfam" id="PF02518">
    <property type="entry name" value="HATPase_c"/>
    <property type="match status" value="1"/>
</dbReference>
<dbReference type="InterPro" id="IPR051315">
    <property type="entry name" value="Bact_Chemotaxis_CheA"/>
</dbReference>
<sequence length="782" mass="83659">MTDDDDILAAARDGFLEEADQLLQQFEDALLGLESAPDDHELLNAAFRAAHTIKGTAGLFGCEAVVAFTHEVETLMECLRSDALAFGDEVAAALLQSRDQMGRLLLEVRAGRQGLDDCDADVQAHSRTLGAELRRLMGHEAPASTAPAASATETAACGSTGLAALTLDDRPGQGQWLLSLRFGADVLRNGLDPLAFIRYLGTVGTVTGIDTVADGLPGLDTLDPETCHLGFEIRLHSTASREAIEQVFEFVLDDCSLALLAPDADTHDHDALLDLRSQGEPEARRALLQRWLALGIVLPLRRTDSAEALALPEVLEVLDAAESGQAAGTLAPIDIERRGGTGERRQNEADRRGEAGGNTGGKAGGDKVGHKTQDKAHDKRHEKRGDENRYLRVSADKLDHLIDLIGELVIAGSGAQLVAQRENSPGFIEAAQRIHDLVQEARDGALSLRMVPIGETFARFQRVVRDVSKALGKDVALEITGGDTELDKAMVESIADPLMHLVRNSLDHGIEAAEDRQAHGKNPRGRLALNAYHESGQIVIEVSDDGRGLARERIFAKAVERGLVAEDAAMSDAEVHQLIFAPGFSTAEKVTDISGRGVGMDVVKRNIDALRGQIHIASQVGTGTTMQIRLPLTLAIIDGFLTSVGDVHYVLPLETVVECIESPPACRSAADTRLSGCFDLRGEVLPWVDLRSCFSVAGQRPNRQSMLLVRTATGKVGLMVDRLLGEHQTVLKPLGRIFQHLPGIAGSTILGSGEVALVIDVPSLMGHVTPQRIGHAAVPGHA</sequence>
<dbReference type="SUPFAM" id="SSF47384">
    <property type="entry name" value="Homodimeric domain of signal transducing histidine kinase"/>
    <property type="match status" value="1"/>
</dbReference>
<evidence type="ECO:0000256" key="9">
    <source>
        <dbReference type="ARBA" id="ARBA00022840"/>
    </source>
</evidence>
<dbReference type="InterPro" id="IPR004105">
    <property type="entry name" value="CheA-like_dim"/>
</dbReference>
<evidence type="ECO:0000259" key="16">
    <source>
        <dbReference type="PROSITE" id="PS50894"/>
    </source>
</evidence>
<name>A0ABT9G6X0_LEPDI</name>
<dbReference type="SMART" id="SM00387">
    <property type="entry name" value="HATPase_c"/>
    <property type="match status" value="1"/>
</dbReference>
<dbReference type="Gene3D" id="1.20.120.160">
    <property type="entry name" value="HPT domain"/>
    <property type="match status" value="1"/>
</dbReference>
<dbReference type="PANTHER" id="PTHR43395">
    <property type="entry name" value="SENSOR HISTIDINE KINASE CHEA"/>
    <property type="match status" value="1"/>
</dbReference>
<feature type="modified residue" description="Phosphohistidine" evidence="12">
    <location>
        <position position="51"/>
    </location>
</feature>
<evidence type="ECO:0000256" key="1">
    <source>
        <dbReference type="ARBA" id="ARBA00000085"/>
    </source>
</evidence>
<evidence type="ECO:0000256" key="13">
    <source>
        <dbReference type="SAM" id="MobiDB-lite"/>
    </source>
</evidence>
<dbReference type="InterPro" id="IPR036097">
    <property type="entry name" value="HisK_dim/P_sf"/>
</dbReference>
<dbReference type="InterPro" id="IPR005467">
    <property type="entry name" value="His_kinase_dom"/>
</dbReference>
<keyword evidence="6 17" id="KW-0808">Transferase</keyword>
<dbReference type="SMART" id="SM01231">
    <property type="entry name" value="H-kinase_dim"/>
    <property type="match status" value="1"/>
</dbReference>
<comment type="catalytic activity">
    <reaction evidence="1">
        <text>ATP + protein L-histidine = ADP + protein N-phospho-L-histidine.</text>
        <dbReference type="EC" id="2.7.13.3"/>
    </reaction>
</comment>
<dbReference type="PROSITE" id="PS50851">
    <property type="entry name" value="CHEW"/>
    <property type="match status" value="1"/>
</dbReference>
<feature type="region of interest" description="Disordered" evidence="13">
    <location>
        <begin position="329"/>
        <end position="388"/>
    </location>
</feature>
<evidence type="ECO:0000256" key="3">
    <source>
        <dbReference type="ARBA" id="ARBA00021495"/>
    </source>
</evidence>
<dbReference type="CDD" id="cd00731">
    <property type="entry name" value="CheA_reg"/>
    <property type="match status" value="1"/>
</dbReference>
<protein>
    <recommendedName>
        <fullName evidence="3">Chemotaxis protein CheA</fullName>
        <ecNumber evidence="2">2.7.13.3</ecNumber>
    </recommendedName>
</protein>
<keyword evidence="7" id="KW-0547">Nucleotide-binding</keyword>
<feature type="domain" description="Histidine kinase" evidence="14">
    <location>
        <begin position="429"/>
        <end position="634"/>
    </location>
</feature>
<feature type="domain" description="CheW-like" evidence="15">
    <location>
        <begin position="636"/>
        <end position="770"/>
    </location>
</feature>
<evidence type="ECO:0000256" key="8">
    <source>
        <dbReference type="ARBA" id="ARBA00022777"/>
    </source>
</evidence>
<dbReference type="InterPro" id="IPR036641">
    <property type="entry name" value="HPT_dom_sf"/>
</dbReference>
<organism evidence="17 18">
    <name type="scientific">Leptothrix discophora</name>
    <dbReference type="NCBI Taxonomy" id="89"/>
    <lineage>
        <taxon>Bacteria</taxon>
        <taxon>Pseudomonadati</taxon>
        <taxon>Pseudomonadota</taxon>
        <taxon>Betaproteobacteria</taxon>
        <taxon>Burkholderiales</taxon>
        <taxon>Sphaerotilaceae</taxon>
        <taxon>Leptothrix</taxon>
    </lineage>
</organism>
<dbReference type="PRINTS" id="PR00344">
    <property type="entry name" value="BCTRLSENSOR"/>
</dbReference>